<dbReference type="Proteomes" id="UP000324629">
    <property type="component" value="Unassembled WGS sequence"/>
</dbReference>
<feature type="region of interest" description="Disordered" evidence="2">
    <location>
        <begin position="296"/>
        <end position="331"/>
    </location>
</feature>
<dbReference type="InterPro" id="IPR035969">
    <property type="entry name" value="Rab-GAP_TBC_sf"/>
</dbReference>
<keyword evidence="5" id="KW-1185">Reference proteome</keyword>
<dbReference type="Gene3D" id="2.30.29.230">
    <property type="match status" value="1"/>
</dbReference>
<dbReference type="Pfam" id="PF02759">
    <property type="entry name" value="RUN"/>
    <property type="match status" value="1"/>
</dbReference>
<keyword evidence="1" id="KW-0343">GTPase activation</keyword>
<proteinExistence type="predicted"/>
<feature type="compositionally biased region" description="Basic and acidic residues" evidence="2">
    <location>
        <begin position="296"/>
        <end position="329"/>
    </location>
</feature>
<dbReference type="PANTHER" id="PTHR22957">
    <property type="entry name" value="TBC1 DOMAIN FAMILY MEMBER GTPASE-ACTIVATING PROTEIN"/>
    <property type="match status" value="1"/>
</dbReference>
<organism evidence="4 5">
    <name type="scientific">Paragonimus westermani</name>
    <dbReference type="NCBI Taxonomy" id="34504"/>
    <lineage>
        <taxon>Eukaryota</taxon>
        <taxon>Metazoa</taxon>
        <taxon>Spiralia</taxon>
        <taxon>Lophotrochozoa</taxon>
        <taxon>Platyhelminthes</taxon>
        <taxon>Trematoda</taxon>
        <taxon>Digenea</taxon>
        <taxon>Plagiorchiida</taxon>
        <taxon>Troglotremata</taxon>
        <taxon>Troglotrematidae</taxon>
        <taxon>Paragonimus</taxon>
    </lineage>
</organism>
<gene>
    <name evidence="4" type="ORF">DEA37_0002174</name>
</gene>
<reference evidence="4 5" key="1">
    <citation type="journal article" date="2019" name="Gigascience">
        <title>Whole-genome sequence of the oriental lung fluke Paragonimus westermani.</title>
        <authorList>
            <person name="Oey H."/>
            <person name="Zakrzewski M."/>
            <person name="Narain K."/>
            <person name="Devi K.R."/>
            <person name="Agatsuma T."/>
            <person name="Nawaratna S."/>
            <person name="Gobert G.N."/>
            <person name="Jones M.K."/>
            <person name="Ragan M.A."/>
            <person name="McManus D.P."/>
            <person name="Krause L."/>
        </authorList>
    </citation>
    <scope>NUCLEOTIDE SEQUENCE [LARGE SCALE GENOMIC DNA]</scope>
    <source>
        <strain evidence="4 5">IND2009</strain>
    </source>
</reference>
<sequence length="849" mass="97031">MYILTLLDLIFSNNIMNELSLLIFTSVTRSVWIHMALTENLLYKIVESIVREGKFWYQPEAIIGNEVDSTTLLTLIANDQMFSNLESLGLPKIMRLSSFLQAGPCAISYVCPTVEDSSWSALHADELVERHRFISRSTSARVCTPRETHHRRLDFLLGDPNSVLGYLAVYSNATGVTIRWTSNELLLQASDSQGMRLVFVGSDGIQYPTLRLPGNRRAAFELLTSLEQGLLTFAELQPSPANICDRTDHFDVNRALSTTSVLRNTATNPSSHSSLNSENPLKKFMYLCHLRSFPSETHKQTHPEEECQRMTDVHETDDSSVSSRDKNPDATKMAMMTTLTSSSDDPKLSSTTKPNGARDLLFKIIRDPVSKVQLESGTKVTQDLMSHPVCQKQRPSNSRQPTSLLSNSVDSIKLTLVANAFYASQTDGVCSELLTNELHCSPPPSGLAHCRYMKLVNTHLSDLVIHPSACYDQTDGTWDTLNSKTWTELYAGLSKKEKMHFSPTQIYQHIYHGGCDPTIRTQVWPYLLGIFKWSMTDVEKHDHMNELSQHYWSKQAEWMTLQQSLEEHKDCENVSLTPLSNGLDFEVVDTLPSVVICGKNKVEFKDEIRDQFGHVLETVQKDVVRCDRNTELFSKFENRGDTNLALLRRVLLTYIWEHLDDGYTQGMCDVIAPILALITAEPEMTTEAVEVTTYAYFRHLLQMRLGKLFTYAHSSTLMDKNFSSLRALVHVMDNELAGHMQACGEFTHFYFCYRWFLLDFKREFNYLDIFRVWETLLSAMHHISNRFEMFVALALIQSYRDVIINTRMEFTDILKFFNERAEKHNVEDILSLARKFAWEVQCLSCRSDV</sequence>
<dbReference type="InterPro" id="IPR000195">
    <property type="entry name" value="Rab-GAP-TBC_dom"/>
</dbReference>
<name>A0A5J4P2K9_9TREM</name>
<dbReference type="SUPFAM" id="SSF47923">
    <property type="entry name" value="Ypt/Rab-GAP domain of gyp1p"/>
    <property type="match status" value="2"/>
</dbReference>
<evidence type="ECO:0000259" key="3">
    <source>
        <dbReference type="PROSITE" id="PS50086"/>
    </source>
</evidence>
<feature type="domain" description="Rab-GAP TBC" evidence="3">
    <location>
        <begin position="514"/>
        <end position="780"/>
    </location>
</feature>
<dbReference type="PROSITE" id="PS50086">
    <property type="entry name" value="TBC_RABGAP"/>
    <property type="match status" value="1"/>
</dbReference>
<dbReference type="InterPro" id="IPR004012">
    <property type="entry name" value="Run_dom"/>
</dbReference>
<dbReference type="Gene3D" id="1.10.472.80">
    <property type="entry name" value="Ypt/Rab-GAP domain of gyp1p, domain 3"/>
    <property type="match status" value="1"/>
</dbReference>
<dbReference type="PANTHER" id="PTHR22957:SF502">
    <property type="entry name" value="SMALL G PROTEIN SIGNALING MODULATOR 2-RELATED"/>
    <property type="match status" value="1"/>
</dbReference>
<dbReference type="Gene3D" id="1.10.8.270">
    <property type="entry name" value="putative rabgap domain of human tbc1 domain family member 14 like domains"/>
    <property type="match status" value="1"/>
</dbReference>
<evidence type="ECO:0000256" key="2">
    <source>
        <dbReference type="SAM" id="MobiDB-lite"/>
    </source>
</evidence>
<dbReference type="GO" id="GO:0005096">
    <property type="term" value="F:GTPase activator activity"/>
    <property type="evidence" value="ECO:0007669"/>
    <property type="project" value="UniProtKB-KW"/>
</dbReference>
<dbReference type="Pfam" id="PF00566">
    <property type="entry name" value="RabGAP-TBC"/>
    <property type="match status" value="1"/>
</dbReference>
<protein>
    <submittedName>
        <fullName evidence="4">Small G protein signaling modulator 1</fullName>
    </submittedName>
</protein>
<comment type="caution">
    <text evidence="4">The sequence shown here is derived from an EMBL/GenBank/DDBJ whole genome shotgun (WGS) entry which is preliminary data.</text>
</comment>
<dbReference type="AlphaFoldDB" id="A0A5J4P2K9"/>
<dbReference type="EMBL" id="QNGE01000075">
    <property type="protein sequence ID" value="KAA3682081.1"/>
    <property type="molecule type" value="Genomic_DNA"/>
</dbReference>
<evidence type="ECO:0000313" key="4">
    <source>
        <dbReference type="EMBL" id="KAA3682081.1"/>
    </source>
</evidence>
<evidence type="ECO:0000256" key="1">
    <source>
        <dbReference type="ARBA" id="ARBA00022468"/>
    </source>
</evidence>
<dbReference type="SMART" id="SM00164">
    <property type="entry name" value="TBC"/>
    <property type="match status" value="1"/>
</dbReference>
<accession>A0A5J4P2K9</accession>
<evidence type="ECO:0000313" key="5">
    <source>
        <dbReference type="Proteomes" id="UP000324629"/>
    </source>
</evidence>